<dbReference type="Proteomes" id="UP000240505">
    <property type="component" value="Chromosome"/>
</dbReference>
<dbReference type="Pfam" id="PF07589">
    <property type="entry name" value="PEP-CTERM"/>
    <property type="match status" value="1"/>
</dbReference>
<name>A0A2R4CDR2_9BURK</name>
<organism evidence="2 3">
    <name type="scientific">Pseudoduganella armeniaca</name>
    <dbReference type="NCBI Taxonomy" id="2072590"/>
    <lineage>
        <taxon>Bacteria</taxon>
        <taxon>Pseudomonadati</taxon>
        <taxon>Pseudomonadota</taxon>
        <taxon>Betaproteobacteria</taxon>
        <taxon>Burkholderiales</taxon>
        <taxon>Oxalobacteraceae</taxon>
        <taxon>Telluria group</taxon>
        <taxon>Pseudoduganella</taxon>
    </lineage>
</organism>
<dbReference type="KEGG" id="masz:C9I28_20690"/>
<dbReference type="InterPro" id="IPR013424">
    <property type="entry name" value="Ice-binding_C"/>
</dbReference>
<keyword evidence="3" id="KW-1185">Reference proteome</keyword>
<evidence type="ECO:0000313" key="2">
    <source>
        <dbReference type="EMBL" id="AVR97781.1"/>
    </source>
</evidence>
<dbReference type="OrthoDB" id="8756071at2"/>
<protein>
    <recommendedName>
        <fullName evidence="1">Ice-binding protein C-terminal domain-containing protein</fullName>
    </recommendedName>
</protein>
<evidence type="ECO:0000259" key="1">
    <source>
        <dbReference type="Pfam" id="PF07589"/>
    </source>
</evidence>
<sequence>MFPGASQSLRAGGNLHGAGRLQYHEFDPARSARLRAVIDDVNGDGKFTVDEVREISFPHFSIPSWIMETHGRCGYEEGFSWCLDAFSYNGGNDLSFEGTSGYRDFDASSWSRTISGQYAFTGFHYTSGEAEISYEGFYWTPETRLTLTVTPPVPEPSAYAMLGAGLGMVALMARRRRKQ</sequence>
<accession>A0A2R4CDR2</accession>
<reference evidence="2 3" key="1">
    <citation type="submission" date="2018-03" db="EMBL/GenBank/DDBJ databases">
        <title>Massilia armeniaca sp. nov., isolated from desert soil.</title>
        <authorList>
            <person name="Huang H."/>
            <person name="Ren M."/>
        </authorList>
    </citation>
    <scope>NUCLEOTIDE SEQUENCE [LARGE SCALE GENOMIC DNA]</scope>
    <source>
        <strain evidence="2 3">ZMN-3</strain>
    </source>
</reference>
<dbReference type="EMBL" id="CP028324">
    <property type="protein sequence ID" value="AVR97781.1"/>
    <property type="molecule type" value="Genomic_DNA"/>
</dbReference>
<feature type="domain" description="Ice-binding protein C-terminal" evidence="1">
    <location>
        <begin position="152"/>
        <end position="176"/>
    </location>
</feature>
<proteinExistence type="predicted"/>
<dbReference type="AlphaFoldDB" id="A0A2R4CDR2"/>
<dbReference type="NCBIfam" id="TIGR02595">
    <property type="entry name" value="PEP_CTERM"/>
    <property type="match status" value="1"/>
</dbReference>
<evidence type="ECO:0000313" key="3">
    <source>
        <dbReference type="Proteomes" id="UP000240505"/>
    </source>
</evidence>
<gene>
    <name evidence="2" type="ORF">C9I28_20690</name>
</gene>